<feature type="transmembrane region" description="Helical" evidence="10">
    <location>
        <begin position="29"/>
        <end position="47"/>
    </location>
</feature>
<evidence type="ECO:0000256" key="10">
    <source>
        <dbReference type="SAM" id="Phobius"/>
    </source>
</evidence>
<keyword evidence="12" id="KW-1185">Reference proteome</keyword>
<dbReference type="InterPro" id="IPR000390">
    <property type="entry name" value="Small_drug/metabolite_transptr"/>
</dbReference>
<dbReference type="PANTHER" id="PTHR30561:SF0">
    <property type="entry name" value="GUANIDINIUM EXPORTER"/>
    <property type="match status" value="1"/>
</dbReference>
<evidence type="ECO:0000256" key="1">
    <source>
        <dbReference type="ARBA" id="ARBA00004651"/>
    </source>
</evidence>
<organism evidence="11 12">
    <name type="scientific">Marinobacterium stanieri</name>
    <dbReference type="NCBI Taxonomy" id="49186"/>
    <lineage>
        <taxon>Bacteria</taxon>
        <taxon>Pseudomonadati</taxon>
        <taxon>Pseudomonadota</taxon>
        <taxon>Gammaproteobacteria</taxon>
        <taxon>Oceanospirillales</taxon>
        <taxon>Oceanospirillaceae</taxon>
        <taxon>Marinobacterium</taxon>
    </lineage>
</organism>
<keyword evidence="2" id="KW-0813">Transport</keyword>
<dbReference type="eggNOG" id="COG2076">
    <property type="taxonomic scope" value="Bacteria"/>
</dbReference>
<dbReference type="RefSeq" id="WP_076463264.1">
    <property type="nucleotide sequence ID" value="NZ_FTMN01000006.1"/>
</dbReference>
<evidence type="ECO:0000256" key="9">
    <source>
        <dbReference type="RuleBase" id="RU003942"/>
    </source>
</evidence>
<dbReference type="EMBL" id="FTMN01000006">
    <property type="protein sequence ID" value="SIQ57892.1"/>
    <property type="molecule type" value="Genomic_DNA"/>
</dbReference>
<keyword evidence="4 9" id="KW-0812">Transmembrane</keyword>
<evidence type="ECO:0000313" key="11">
    <source>
        <dbReference type="EMBL" id="SIQ57892.1"/>
    </source>
</evidence>
<comment type="subcellular location">
    <subcellularLocation>
        <location evidence="1 9">Cell membrane</location>
        <topology evidence="1 9">Multi-pass membrane protein</topology>
    </subcellularLocation>
</comment>
<accession>A0A1N6TX32</accession>
<dbReference type="Gene3D" id="1.10.3730.20">
    <property type="match status" value="1"/>
</dbReference>
<feature type="transmembrane region" description="Helical" evidence="10">
    <location>
        <begin position="85"/>
        <end position="103"/>
    </location>
</feature>
<sequence length="104" mass="11045">MSWVYLIMAGLFEVGFAVALKQSEGLSKLWPSLMFVFLGGCSFFLLTRAMASIPLGTAYAIWTGIGAVGTVLVGILWFGDPAGGLRLLFLALLLCSLVGLKLVS</sequence>
<dbReference type="AlphaFoldDB" id="A0A1N6TX32"/>
<evidence type="ECO:0000256" key="4">
    <source>
        <dbReference type="ARBA" id="ARBA00022692"/>
    </source>
</evidence>
<dbReference type="GO" id="GO:0022857">
    <property type="term" value="F:transmembrane transporter activity"/>
    <property type="evidence" value="ECO:0007669"/>
    <property type="project" value="InterPro"/>
</dbReference>
<evidence type="ECO:0000256" key="3">
    <source>
        <dbReference type="ARBA" id="ARBA00022475"/>
    </source>
</evidence>
<evidence type="ECO:0000256" key="8">
    <source>
        <dbReference type="ARBA" id="ARBA00039168"/>
    </source>
</evidence>
<dbReference type="FunFam" id="1.10.3730.20:FF:000001">
    <property type="entry name" value="Quaternary ammonium compound resistance transporter SugE"/>
    <property type="match status" value="1"/>
</dbReference>
<evidence type="ECO:0000256" key="2">
    <source>
        <dbReference type="ARBA" id="ARBA00022448"/>
    </source>
</evidence>
<comment type="similarity">
    <text evidence="7">Belongs to the drug/metabolite transporter (DMT) superfamily. Small multidrug resistance (SMR) (TC 2.A.7.1) family. Gdx/SugE subfamily.</text>
</comment>
<evidence type="ECO:0000256" key="6">
    <source>
        <dbReference type="ARBA" id="ARBA00023136"/>
    </source>
</evidence>
<dbReference type="GO" id="GO:0005886">
    <property type="term" value="C:plasma membrane"/>
    <property type="evidence" value="ECO:0007669"/>
    <property type="project" value="UniProtKB-SubCell"/>
</dbReference>
<dbReference type="SUPFAM" id="SSF103481">
    <property type="entry name" value="Multidrug resistance efflux transporter EmrE"/>
    <property type="match status" value="1"/>
</dbReference>
<evidence type="ECO:0000256" key="7">
    <source>
        <dbReference type="ARBA" id="ARBA00038151"/>
    </source>
</evidence>
<feature type="transmembrane region" description="Helical" evidence="10">
    <location>
        <begin position="59"/>
        <end position="79"/>
    </location>
</feature>
<dbReference type="InterPro" id="IPR037185">
    <property type="entry name" value="EmrE-like"/>
</dbReference>
<dbReference type="Pfam" id="PF00893">
    <property type="entry name" value="Multi_Drug_Res"/>
    <property type="match status" value="1"/>
</dbReference>
<dbReference type="InterPro" id="IPR045324">
    <property type="entry name" value="Small_multidrug_res"/>
</dbReference>
<evidence type="ECO:0000313" key="12">
    <source>
        <dbReference type="Proteomes" id="UP000186895"/>
    </source>
</evidence>
<evidence type="ECO:0000256" key="5">
    <source>
        <dbReference type="ARBA" id="ARBA00022989"/>
    </source>
</evidence>
<keyword evidence="6 10" id="KW-0472">Membrane</keyword>
<keyword evidence="5 10" id="KW-1133">Transmembrane helix</keyword>
<protein>
    <recommendedName>
        <fullName evidence="8">Guanidinium exporter</fullName>
    </recommendedName>
</protein>
<name>A0A1N6TX32_9GAMM</name>
<dbReference type="Proteomes" id="UP000186895">
    <property type="component" value="Unassembled WGS sequence"/>
</dbReference>
<gene>
    <name evidence="11" type="ORF">SAMN05421647_10675</name>
</gene>
<reference evidence="11 12" key="1">
    <citation type="submission" date="2017-01" db="EMBL/GenBank/DDBJ databases">
        <authorList>
            <person name="Mah S.A."/>
            <person name="Swanson W.J."/>
            <person name="Moy G.W."/>
            <person name="Vacquier V.D."/>
        </authorList>
    </citation>
    <scope>NUCLEOTIDE SEQUENCE [LARGE SCALE GENOMIC DNA]</scope>
    <source>
        <strain evidence="11 12">DSM 7027</strain>
    </source>
</reference>
<keyword evidence="3" id="KW-1003">Cell membrane</keyword>
<proteinExistence type="inferred from homology"/>
<dbReference type="GO" id="GO:1990961">
    <property type="term" value="P:xenobiotic detoxification by transmembrane export across the plasma membrane"/>
    <property type="evidence" value="ECO:0007669"/>
    <property type="project" value="UniProtKB-ARBA"/>
</dbReference>
<dbReference type="PANTHER" id="PTHR30561">
    <property type="entry name" value="SMR FAMILY PROTON-DEPENDENT DRUG EFFLUX TRANSPORTER SUGE"/>
    <property type="match status" value="1"/>
</dbReference>